<organism evidence="1 2">
    <name type="scientific">Vermiconidia calcicola</name>
    <dbReference type="NCBI Taxonomy" id="1690605"/>
    <lineage>
        <taxon>Eukaryota</taxon>
        <taxon>Fungi</taxon>
        <taxon>Dikarya</taxon>
        <taxon>Ascomycota</taxon>
        <taxon>Pezizomycotina</taxon>
        <taxon>Dothideomycetes</taxon>
        <taxon>Dothideomycetidae</taxon>
        <taxon>Mycosphaerellales</taxon>
        <taxon>Extremaceae</taxon>
        <taxon>Vermiconidia</taxon>
    </lineage>
</organism>
<protein>
    <submittedName>
        <fullName evidence="1">Uncharacterized protein</fullName>
    </submittedName>
</protein>
<name>A0ACC3N289_9PEZI</name>
<accession>A0ACC3N289</accession>
<dbReference type="EMBL" id="JAUTXU010000099">
    <property type="protein sequence ID" value="KAK3708636.1"/>
    <property type="molecule type" value="Genomic_DNA"/>
</dbReference>
<sequence length="656" mass="74216">MSRLSLPPAGEQSQAANTTRTRARSRGPSSRPTKRLILCEDGTWQNSDSGNLKNSLSIPSNVTRISRCIRPISADGIPQVVYYHHGVGAAGGPLSKVQGFNGDGIAEIIREGYHFISTNYTPGDEIFIFGFSRGAFTARSIAGLIDGIGVLTKEGLPFLPEIFRDVQNEHNREYVPKNPDIPFPNKPSTRNPEYKEELRRRGLTRAPVPIKVVGVWDTVGSLGVPKIGLLTRLGLQSGQMKELSFYDTALGNCIEYAFQALSLDERRFAFQPALWEKLEGNTTTLRQVWFPGAHSNVGGGYDDQQIATITLAWMIAQCQPFLDFDLDYVLDLWDDTEQFYEKEDEKVRPWSFGYIENGTNAVFALGGTAIRKPGRYCAYDPTNGRETGEPLLDTREFIHPCVRSRIKLRGPGIEDKGRYECVSLEDWKLIIENEEDAKRPSIYWKARDKPEAGFARELPEAPLKQLEMELLEYDPETMEYVLKPSGMRPKFVPEAKHRLLTKHISFRRPEEMLRRHASARHMSPRFIRDLEKTSKHPTSLRLWLPYDDIAILLQLPANTALDQLLPSSIRGPFDERFIRIQVTATNALQRVQPHPFCGELHDRTLVTIDSPPRPPKAHPIVVYERPEDRGDFAVSMPEIQLHCEGLDKFVLPTGQI</sequence>
<evidence type="ECO:0000313" key="1">
    <source>
        <dbReference type="EMBL" id="KAK3708636.1"/>
    </source>
</evidence>
<dbReference type="Proteomes" id="UP001281147">
    <property type="component" value="Unassembled WGS sequence"/>
</dbReference>
<reference evidence="1" key="1">
    <citation type="submission" date="2023-07" db="EMBL/GenBank/DDBJ databases">
        <title>Black Yeasts Isolated from many extreme environments.</title>
        <authorList>
            <person name="Coleine C."/>
            <person name="Stajich J.E."/>
            <person name="Selbmann L."/>
        </authorList>
    </citation>
    <scope>NUCLEOTIDE SEQUENCE</scope>
    <source>
        <strain evidence="1">CCFEE 5714</strain>
    </source>
</reference>
<comment type="caution">
    <text evidence="1">The sequence shown here is derived from an EMBL/GenBank/DDBJ whole genome shotgun (WGS) entry which is preliminary data.</text>
</comment>
<gene>
    <name evidence="1" type="ORF">LTR37_011358</name>
</gene>
<evidence type="ECO:0000313" key="2">
    <source>
        <dbReference type="Proteomes" id="UP001281147"/>
    </source>
</evidence>
<proteinExistence type="predicted"/>
<keyword evidence="2" id="KW-1185">Reference proteome</keyword>